<dbReference type="AlphaFoldDB" id="A0A9E2KB72"/>
<keyword evidence="6" id="KW-0676">Redox-active center</keyword>
<protein>
    <submittedName>
        <fullName evidence="9">CoA-disulfide reductase</fullName>
        <ecNumber evidence="9">1.8.1.14</ecNumber>
    </submittedName>
</protein>
<keyword evidence="4" id="KW-0274">FAD</keyword>
<evidence type="ECO:0000259" key="8">
    <source>
        <dbReference type="Pfam" id="PF07992"/>
    </source>
</evidence>
<dbReference type="Pfam" id="PF07992">
    <property type="entry name" value="Pyr_redox_2"/>
    <property type="match status" value="1"/>
</dbReference>
<evidence type="ECO:0000256" key="2">
    <source>
        <dbReference type="ARBA" id="ARBA00009130"/>
    </source>
</evidence>
<dbReference type="PRINTS" id="PR00368">
    <property type="entry name" value="FADPNR"/>
</dbReference>
<evidence type="ECO:0000256" key="3">
    <source>
        <dbReference type="ARBA" id="ARBA00022630"/>
    </source>
</evidence>
<comment type="similarity">
    <text evidence="2">Belongs to the class-III pyridine nucleotide-disulfide oxidoreductase family.</text>
</comment>
<feature type="domain" description="Pyridine nucleotide-disulphide oxidoreductase dimerisation" evidence="7">
    <location>
        <begin position="333"/>
        <end position="433"/>
    </location>
</feature>
<accession>A0A9E2KB72</accession>
<organism evidence="9 10">
    <name type="scientific">Candidatus Cellulosilyticum pullistercoris</name>
    <dbReference type="NCBI Taxonomy" id="2838521"/>
    <lineage>
        <taxon>Bacteria</taxon>
        <taxon>Bacillati</taxon>
        <taxon>Bacillota</taxon>
        <taxon>Clostridia</taxon>
        <taxon>Lachnospirales</taxon>
        <taxon>Cellulosilyticaceae</taxon>
        <taxon>Cellulosilyticum</taxon>
    </lineage>
</organism>
<dbReference type="InterPro" id="IPR016156">
    <property type="entry name" value="FAD/NAD-linked_Rdtase_dimer_sf"/>
</dbReference>
<reference evidence="9" key="1">
    <citation type="journal article" date="2021" name="PeerJ">
        <title>Extensive microbial diversity within the chicken gut microbiome revealed by metagenomics and culture.</title>
        <authorList>
            <person name="Gilroy R."/>
            <person name="Ravi A."/>
            <person name="Getino M."/>
            <person name="Pursley I."/>
            <person name="Horton D.L."/>
            <person name="Alikhan N.F."/>
            <person name="Baker D."/>
            <person name="Gharbi K."/>
            <person name="Hall N."/>
            <person name="Watson M."/>
            <person name="Adriaenssens E.M."/>
            <person name="Foster-Nyarko E."/>
            <person name="Jarju S."/>
            <person name="Secka A."/>
            <person name="Antonio M."/>
            <person name="Oren A."/>
            <person name="Chaudhuri R.R."/>
            <person name="La Ragione R."/>
            <person name="Hildebrand F."/>
            <person name="Pallen M.J."/>
        </authorList>
    </citation>
    <scope>NUCLEOTIDE SEQUENCE</scope>
    <source>
        <strain evidence="9">B5-657</strain>
    </source>
</reference>
<dbReference type="SUPFAM" id="SSF55424">
    <property type="entry name" value="FAD/NAD-linked reductases, dimerisation (C-terminal) domain"/>
    <property type="match status" value="1"/>
</dbReference>
<name>A0A9E2KB72_9FIRM</name>
<comment type="caution">
    <text evidence="9">The sequence shown here is derived from an EMBL/GenBank/DDBJ whole genome shotgun (WGS) entry which is preliminary data.</text>
</comment>
<evidence type="ECO:0000259" key="7">
    <source>
        <dbReference type="Pfam" id="PF02852"/>
    </source>
</evidence>
<dbReference type="InterPro" id="IPR036188">
    <property type="entry name" value="FAD/NAD-bd_sf"/>
</dbReference>
<evidence type="ECO:0000313" key="10">
    <source>
        <dbReference type="Proteomes" id="UP000824229"/>
    </source>
</evidence>
<proteinExistence type="inferred from homology"/>
<evidence type="ECO:0000256" key="1">
    <source>
        <dbReference type="ARBA" id="ARBA00001974"/>
    </source>
</evidence>
<dbReference type="EMBL" id="JAHLFQ010000053">
    <property type="protein sequence ID" value="MBU3803670.1"/>
    <property type="molecule type" value="Genomic_DNA"/>
</dbReference>
<dbReference type="Pfam" id="PF02852">
    <property type="entry name" value="Pyr_redox_dim"/>
    <property type="match status" value="1"/>
</dbReference>
<dbReference type="PANTHER" id="PTHR43429:SF1">
    <property type="entry name" value="NAD(P)H SULFUR OXIDOREDUCTASE (COA-DEPENDENT)"/>
    <property type="match status" value="1"/>
</dbReference>
<reference evidence="9" key="2">
    <citation type="submission" date="2021-04" db="EMBL/GenBank/DDBJ databases">
        <authorList>
            <person name="Gilroy R."/>
        </authorList>
    </citation>
    <scope>NUCLEOTIDE SEQUENCE</scope>
    <source>
        <strain evidence="9">B5-657</strain>
    </source>
</reference>
<dbReference type="InterPro" id="IPR050260">
    <property type="entry name" value="FAD-bd_OxRdtase"/>
</dbReference>
<dbReference type="NCBIfam" id="NF007123">
    <property type="entry name" value="PRK09564.1"/>
    <property type="match status" value="1"/>
</dbReference>
<keyword evidence="5 9" id="KW-0560">Oxidoreductase</keyword>
<dbReference type="Proteomes" id="UP000824229">
    <property type="component" value="Unassembled WGS sequence"/>
</dbReference>
<evidence type="ECO:0000256" key="6">
    <source>
        <dbReference type="ARBA" id="ARBA00023284"/>
    </source>
</evidence>
<dbReference type="InterPro" id="IPR023753">
    <property type="entry name" value="FAD/NAD-binding_dom"/>
</dbReference>
<dbReference type="SUPFAM" id="SSF51905">
    <property type="entry name" value="FAD/NAD(P)-binding domain"/>
    <property type="match status" value="1"/>
</dbReference>
<feature type="domain" description="FAD/NAD(P)-binding" evidence="8">
    <location>
        <begin position="1"/>
        <end position="291"/>
    </location>
</feature>
<evidence type="ECO:0000313" key="9">
    <source>
        <dbReference type="EMBL" id="MBU3803670.1"/>
    </source>
</evidence>
<comment type="cofactor">
    <cofactor evidence="1">
        <name>FAD</name>
        <dbReference type="ChEBI" id="CHEBI:57692"/>
    </cofactor>
</comment>
<sequence length="444" mass="48219">MRVIIIGGIAAGMSAAAKLRRVNPEAEVVIYEKAPYISFGACGLPYYVGGFFENHNQMFARTPEAALKAGIQVQLEHEVIEVDAQSRSIKVKNLKDEKVFVDHYDKLMIATGASAIIPPIKNLNLGHVHTLRSMEDGHILKEKMRDSNIKKVGIIGAGFIGLEVVEAAKKLGKEVSVFQLEERVLKEVFDKEVTDIIEAELREAGVELYLNSKVVGLEGEEVVKAIVTEHEKVDVDLVVLATGVRPNTGFLKETGIEMLPNGAIIIDHLGQTSIEGIYAAGDCATVPHLLKDTPSYIPLATSANKLGRIVGENLGGASNYFEGTLGSSCLKALHMEAGRTGLSEQEAIKMGLDYKTVWITDKNHTDYYPGQEDLSVKLIYDAKTKVILGGQVVGKIDAVQRTNVLAAAIYAKMTTNQLGMLDLCYAPPFSRTWDALNIAGNVAK</sequence>
<keyword evidence="3" id="KW-0285">Flavoprotein</keyword>
<evidence type="ECO:0000256" key="5">
    <source>
        <dbReference type="ARBA" id="ARBA00023002"/>
    </source>
</evidence>
<evidence type="ECO:0000256" key="4">
    <source>
        <dbReference type="ARBA" id="ARBA00022827"/>
    </source>
</evidence>
<dbReference type="InterPro" id="IPR004099">
    <property type="entry name" value="Pyr_nucl-diS_OxRdtase_dimer"/>
</dbReference>
<dbReference type="EC" id="1.8.1.14" evidence="9"/>
<dbReference type="PRINTS" id="PR00411">
    <property type="entry name" value="PNDRDTASEI"/>
</dbReference>
<dbReference type="GO" id="GO:0050451">
    <property type="term" value="F:CoA-disulfide reductase (NADPH) activity"/>
    <property type="evidence" value="ECO:0007669"/>
    <property type="project" value="UniProtKB-EC"/>
</dbReference>
<dbReference type="PANTHER" id="PTHR43429">
    <property type="entry name" value="PYRIDINE NUCLEOTIDE-DISULFIDE OXIDOREDUCTASE DOMAIN-CONTAINING"/>
    <property type="match status" value="1"/>
</dbReference>
<gene>
    <name evidence="9" type="ORF">H9872_02770</name>
</gene>
<dbReference type="Gene3D" id="3.50.50.60">
    <property type="entry name" value="FAD/NAD(P)-binding domain"/>
    <property type="match status" value="2"/>
</dbReference>